<feature type="transmembrane region" description="Helical" evidence="6">
    <location>
        <begin position="57"/>
        <end position="80"/>
    </location>
</feature>
<feature type="transmembrane region" description="Helical" evidence="6">
    <location>
        <begin position="180"/>
        <end position="200"/>
    </location>
</feature>
<keyword evidence="2" id="KW-0813">Transport</keyword>
<dbReference type="RefSeq" id="WP_068021608.1">
    <property type="nucleotide sequence ID" value="NZ_QQAZ01000006.1"/>
</dbReference>
<feature type="transmembrane region" description="Helical" evidence="6">
    <location>
        <begin position="243"/>
        <end position="260"/>
    </location>
</feature>
<dbReference type="PANTHER" id="PTHR42718:SF9">
    <property type="entry name" value="MAJOR FACILITATOR SUPERFAMILY MULTIDRUG TRANSPORTER MFSC"/>
    <property type="match status" value="1"/>
</dbReference>
<feature type="domain" description="Major facilitator superfamily (MFS) profile" evidence="7">
    <location>
        <begin position="26"/>
        <end position="473"/>
    </location>
</feature>
<dbReference type="InterPro" id="IPR020846">
    <property type="entry name" value="MFS_dom"/>
</dbReference>
<feature type="transmembrane region" description="Helical" evidence="6">
    <location>
        <begin position="212"/>
        <end position="231"/>
    </location>
</feature>
<dbReference type="InterPro" id="IPR011701">
    <property type="entry name" value="MFS"/>
</dbReference>
<evidence type="ECO:0000256" key="2">
    <source>
        <dbReference type="ARBA" id="ARBA00022448"/>
    </source>
</evidence>
<keyword evidence="5 6" id="KW-0472">Membrane</keyword>
<evidence type="ECO:0000256" key="1">
    <source>
        <dbReference type="ARBA" id="ARBA00004651"/>
    </source>
</evidence>
<keyword evidence="9" id="KW-1185">Reference proteome</keyword>
<dbReference type="GO" id="GO:0022857">
    <property type="term" value="F:transmembrane transporter activity"/>
    <property type="evidence" value="ECO:0007669"/>
    <property type="project" value="InterPro"/>
</dbReference>
<dbReference type="Proteomes" id="UP000255355">
    <property type="component" value="Unassembled WGS sequence"/>
</dbReference>
<reference evidence="8 9" key="1">
    <citation type="submission" date="2018-07" db="EMBL/GenBank/DDBJ databases">
        <title>Genomic Encyclopedia of Type Strains, Phase IV (KMG-IV): sequencing the most valuable type-strain genomes for metagenomic binning, comparative biology and taxonomic classification.</title>
        <authorList>
            <person name="Goeker M."/>
        </authorList>
    </citation>
    <scope>NUCLEOTIDE SEQUENCE [LARGE SCALE GENOMIC DNA]</scope>
    <source>
        <strain evidence="8 9">DSM 44952</strain>
    </source>
</reference>
<evidence type="ECO:0000256" key="6">
    <source>
        <dbReference type="SAM" id="Phobius"/>
    </source>
</evidence>
<dbReference type="EMBL" id="QQAZ01000006">
    <property type="protein sequence ID" value="RDI50102.1"/>
    <property type="molecule type" value="Genomic_DNA"/>
</dbReference>
<comment type="caution">
    <text evidence="8">The sequence shown here is derived from an EMBL/GenBank/DDBJ whole genome shotgun (WGS) entry which is preliminary data.</text>
</comment>
<accession>A0A370H4D8</accession>
<dbReference type="PROSITE" id="PS50850">
    <property type="entry name" value="MFS"/>
    <property type="match status" value="1"/>
</dbReference>
<feature type="transmembrane region" description="Helical" evidence="6">
    <location>
        <begin position="312"/>
        <end position="334"/>
    </location>
</feature>
<dbReference type="Pfam" id="PF07690">
    <property type="entry name" value="MFS_1"/>
    <property type="match status" value="1"/>
</dbReference>
<feature type="transmembrane region" description="Helical" evidence="6">
    <location>
        <begin position="281"/>
        <end position="306"/>
    </location>
</feature>
<organism evidence="8 9">
    <name type="scientific">Nocardia mexicana</name>
    <dbReference type="NCBI Taxonomy" id="279262"/>
    <lineage>
        <taxon>Bacteria</taxon>
        <taxon>Bacillati</taxon>
        <taxon>Actinomycetota</taxon>
        <taxon>Actinomycetes</taxon>
        <taxon>Mycobacteriales</taxon>
        <taxon>Nocardiaceae</taxon>
        <taxon>Nocardia</taxon>
    </lineage>
</organism>
<feature type="transmembrane region" description="Helical" evidence="6">
    <location>
        <begin position="449"/>
        <end position="469"/>
    </location>
</feature>
<feature type="transmembrane region" description="Helical" evidence="6">
    <location>
        <begin position="417"/>
        <end position="437"/>
    </location>
</feature>
<evidence type="ECO:0000313" key="8">
    <source>
        <dbReference type="EMBL" id="RDI50102.1"/>
    </source>
</evidence>
<feature type="transmembrane region" description="Helical" evidence="6">
    <location>
        <begin position="346"/>
        <end position="364"/>
    </location>
</feature>
<name>A0A370H4D8_9NOCA</name>
<protein>
    <submittedName>
        <fullName evidence="8">MFS transporter</fullName>
    </submittedName>
</protein>
<evidence type="ECO:0000259" key="7">
    <source>
        <dbReference type="PROSITE" id="PS50850"/>
    </source>
</evidence>
<gene>
    <name evidence="8" type="ORF">DFR68_106541</name>
</gene>
<dbReference type="AlphaFoldDB" id="A0A370H4D8"/>
<evidence type="ECO:0000256" key="3">
    <source>
        <dbReference type="ARBA" id="ARBA00022692"/>
    </source>
</evidence>
<dbReference type="GO" id="GO:0005886">
    <property type="term" value="C:plasma membrane"/>
    <property type="evidence" value="ECO:0007669"/>
    <property type="project" value="UniProtKB-SubCell"/>
</dbReference>
<evidence type="ECO:0000256" key="5">
    <source>
        <dbReference type="ARBA" id="ARBA00023136"/>
    </source>
</evidence>
<keyword evidence="3 6" id="KW-0812">Transmembrane</keyword>
<dbReference type="SUPFAM" id="SSF103473">
    <property type="entry name" value="MFS general substrate transporter"/>
    <property type="match status" value="2"/>
</dbReference>
<comment type="subcellular location">
    <subcellularLocation>
        <location evidence="1">Cell membrane</location>
        <topology evidence="1">Multi-pass membrane protein</topology>
    </subcellularLocation>
</comment>
<feature type="transmembrane region" description="Helical" evidence="6">
    <location>
        <begin position="92"/>
        <end position="111"/>
    </location>
</feature>
<dbReference type="PANTHER" id="PTHR42718">
    <property type="entry name" value="MAJOR FACILITATOR SUPERFAMILY MULTIDRUG TRANSPORTER MFSC"/>
    <property type="match status" value="1"/>
</dbReference>
<feature type="transmembrane region" description="Helical" evidence="6">
    <location>
        <begin position="370"/>
        <end position="396"/>
    </location>
</feature>
<dbReference type="STRING" id="1210089.GCA_001613165_04003"/>
<evidence type="ECO:0000256" key="4">
    <source>
        <dbReference type="ARBA" id="ARBA00022989"/>
    </source>
</evidence>
<sequence length="496" mass="50195">MATIDTPVAQVWPDRVAQRGDRRRLALCAVALLSCLPGVDAAVHAVALAQVEQEFEMSSAAAGFAAGVAGLLTAACLLAAGVLGDRTGRRRVLLGGGGGLVIGCLITAFALDPVMFIVGRAVTGTATAALVVTALAVLPGLFFPEELPAVVGMWLAVQAAAVLVCGVSGGFLVTGPGWRTGYLLTAVVAVVLVAAGWVVVPVAGPGPGRRRDVVGVLLAAAVPVALFGGMYRVSETGWRSSPVLGALVLAAALAAAFAWWEYRCPEPALPVRLFRASPFTAACLAGFACDVAAVAYTLPIATLLAGRPEGSATTALILAVPMYLGMVIGAVLAGSAQDRGVPLREMLIFGLLCCAFGVFLGGCVDVRAESWLYATVGTVVGFGAMWTQGAQAAVTISAVAPDRAGSAAAVQAAVSRLGLVLGPLALAPIITVFSGVGSGEDAFFRGFSVGLWTIAVLLCATALASGAAIHSHRARTTTESATYCRYRAGHSPAGAR</sequence>
<proteinExistence type="predicted"/>
<dbReference type="InterPro" id="IPR036259">
    <property type="entry name" value="MFS_trans_sf"/>
</dbReference>
<keyword evidence="4 6" id="KW-1133">Transmembrane helix</keyword>
<feature type="transmembrane region" description="Helical" evidence="6">
    <location>
        <begin position="150"/>
        <end position="174"/>
    </location>
</feature>
<dbReference type="Gene3D" id="1.20.1250.20">
    <property type="entry name" value="MFS general substrate transporter like domains"/>
    <property type="match status" value="2"/>
</dbReference>
<evidence type="ECO:0000313" key="9">
    <source>
        <dbReference type="Proteomes" id="UP000255355"/>
    </source>
</evidence>
<feature type="transmembrane region" description="Helical" evidence="6">
    <location>
        <begin position="117"/>
        <end position="138"/>
    </location>
</feature>